<evidence type="ECO:0000313" key="2">
    <source>
        <dbReference type="EMBL" id="KZV15161.1"/>
    </source>
</evidence>
<feature type="compositionally biased region" description="Basic and acidic residues" evidence="1">
    <location>
        <begin position="309"/>
        <end position="318"/>
    </location>
</feature>
<dbReference type="InterPro" id="IPR044216">
    <property type="entry name" value="WDL7"/>
</dbReference>
<reference evidence="2 3" key="1">
    <citation type="journal article" date="2015" name="Proc. Natl. Acad. Sci. U.S.A.">
        <title>The resurrection genome of Boea hygrometrica: A blueprint for survival of dehydration.</title>
        <authorList>
            <person name="Xiao L."/>
            <person name="Yang G."/>
            <person name="Zhang L."/>
            <person name="Yang X."/>
            <person name="Zhao S."/>
            <person name="Ji Z."/>
            <person name="Zhou Q."/>
            <person name="Hu M."/>
            <person name="Wang Y."/>
            <person name="Chen M."/>
            <person name="Xu Y."/>
            <person name="Jin H."/>
            <person name="Xiao X."/>
            <person name="Hu G."/>
            <person name="Bao F."/>
            <person name="Hu Y."/>
            <person name="Wan P."/>
            <person name="Li L."/>
            <person name="Deng X."/>
            <person name="Kuang T."/>
            <person name="Xiang C."/>
            <person name="Zhu J.K."/>
            <person name="Oliver M.J."/>
            <person name="He Y."/>
        </authorList>
    </citation>
    <scope>NUCLEOTIDE SEQUENCE [LARGE SCALE GENOMIC DNA]</scope>
    <source>
        <strain evidence="3">cv. XS01</strain>
    </source>
</reference>
<proteinExistence type="predicted"/>
<feature type="compositionally biased region" description="Basic and acidic residues" evidence="1">
    <location>
        <begin position="153"/>
        <end position="168"/>
    </location>
</feature>
<dbReference type="EMBL" id="KV020119">
    <property type="protein sequence ID" value="KZV15161.1"/>
    <property type="molecule type" value="Genomic_DNA"/>
</dbReference>
<dbReference type="Proteomes" id="UP000250235">
    <property type="component" value="Unassembled WGS sequence"/>
</dbReference>
<feature type="compositionally biased region" description="Polar residues" evidence="1">
    <location>
        <begin position="252"/>
        <end position="261"/>
    </location>
</feature>
<name>A0A2Z7A1H6_9LAMI</name>
<feature type="compositionally biased region" description="Low complexity" evidence="1">
    <location>
        <begin position="264"/>
        <end position="275"/>
    </location>
</feature>
<feature type="compositionally biased region" description="Polar residues" evidence="1">
    <location>
        <begin position="341"/>
        <end position="355"/>
    </location>
</feature>
<keyword evidence="3" id="KW-1185">Reference proteome</keyword>
<protein>
    <recommendedName>
        <fullName evidence="4">TPX2 C-terminal domain-containing protein</fullName>
    </recommendedName>
</protein>
<dbReference type="AlphaFoldDB" id="A0A2Z7A1H6"/>
<dbReference type="OrthoDB" id="621651at2759"/>
<dbReference type="PANTHER" id="PTHR47067">
    <property type="entry name" value="TPX2 (TARGETING PROTEIN FOR XKLP2) PROTEIN FAMILY-RELATED"/>
    <property type="match status" value="1"/>
</dbReference>
<evidence type="ECO:0008006" key="4">
    <source>
        <dbReference type="Google" id="ProtNLM"/>
    </source>
</evidence>
<feature type="compositionally biased region" description="Polar residues" evidence="1">
    <location>
        <begin position="396"/>
        <end position="405"/>
    </location>
</feature>
<dbReference type="PANTHER" id="PTHR47067:SF7">
    <property type="entry name" value="TPX2 (TARGETING PROTEIN FOR XKLP2) PROTEIN FAMILY"/>
    <property type="match status" value="1"/>
</dbReference>
<feature type="region of interest" description="Disordered" evidence="1">
    <location>
        <begin position="445"/>
        <end position="521"/>
    </location>
</feature>
<evidence type="ECO:0000256" key="1">
    <source>
        <dbReference type="SAM" id="MobiDB-lite"/>
    </source>
</evidence>
<feature type="compositionally biased region" description="Polar residues" evidence="1">
    <location>
        <begin position="458"/>
        <end position="478"/>
    </location>
</feature>
<organism evidence="2 3">
    <name type="scientific">Dorcoceras hygrometricum</name>
    <dbReference type="NCBI Taxonomy" id="472368"/>
    <lineage>
        <taxon>Eukaryota</taxon>
        <taxon>Viridiplantae</taxon>
        <taxon>Streptophyta</taxon>
        <taxon>Embryophyta</taxon>
        <taxon>Tracheophyta</taxon>
        <taxon>Spermatophyta</taxon>
        <taxon>Magnoliopsida</taxon>
        <taxon>eudicotyledons</taxon>
        <taxon>Gunneridae</taxon>
        <taxon>Pentapetalae</taxon>
        <taxon>asterids</taxon>
        <taxon>lamiids</taxon>
        <taxon>Lamiales</taxon>
        <taxon>Gesneriaceae</taxon>
        <taxon>Didymocarpoideae</taxon>
        <taxon>Trichosporeae</taxon>
        <taxon>Loxocarpinae</taxon>
        <taxon>Dorcoceras</taxon>
    </lineage>
</organism>
<gene>
    <name evidence="2" type="ORF">F511_30247</name>
</gene>
<evidence type="ECO:0000313" key="3">
    <source>
        <dbReference type="Proteomes" id="UP000250235"/>
    </source>
</evidence>
<feature type="region of interest" description="Disordered" evidence="1">
    <location>
        <begin position="153"/>
        <end position="407"/>
    </location>
</feature>
<feature type="compositionally biased region" description="Polar residues" evidence="1">
    <location>
        <begin position="205"/>
        <end position="241"/>
    </location>
</feature>
<sequence>MGDSACLMHGFSYASAVPNESKQGNPIHSLGESVSFGRFMTESLSWERWSTFSHKKYVEEAERYAQPGSVAQKKAFFEAHYKRIAAQKAAALLEQENAAKSASVAGESEVGYMDDNADDEKRLATNSKFEVQEKSEAEIQSSNKDHEVICNGHSEETGEEERIWDSPTRRNSGSKSDALETHDDISVSESSGTPEMERPLLKRGNSVQVENESPVERNSIQKLDNVECQDTISGSESSGTPQMERPLLKQNCVASEYNTRGNSKKSSGLPSLKPSIQRKTWTVPSTPAKPVTPHLKKENFSITRSTRKSNVDSIDRRRASPKSLRSIINLMPTKEPDKGLSSASKKVESSGTGLSSLRVPKDCATPLRTPLGGATKGVSNYPRATPCSESRRTKSSVDQSASGCKTSGPRWHLLSSVCTKSLTACRNKLQSPTITTPFVLRTEERAAKRKQTPAAARTQASSVLGKSIANKTRGNISMPTPAPPPPPTSLSNKAPKIRQFLSNSSPERMSHENRPPNIQLL</sequence>
<accession>A0A2Z7A1H6</accession>